<dbReference type="PANTHER" id="PTHR30266">
    <property type="entry name" value="MECHANOSENSITIVE CHANNEL MSCL"/>
    <property type="match status" value="1"/>
</dbReference>
<dbReference type="GO" id="GO:0008381">
    <property type="term" value="F:mechanosensitive monoatomic ion channel activity"/>
    <property type="evidence" value="ECO:0007669"/>
    <property type="project" value="UniProtKB-UniRule"/>
</dbReference>
<dbReference type="PATRIC" id="fig|1618610.3.peg.270"/>
<organism evidence="11 12">
    <name type="scientific">Candidatus Azambacteria bacterium GW2011_GWA1_44_9</name>
    <dbReference type="NCBI Taxonomy" id="1618610"/>
    <lineage>
        <taxon>Bacteria</taxon>
        <taxon>Candidatus Azamiibacteriota</taxon>
    </lineage>
</organism>
<name>A0A0G1KDL8_9BACT</name>
<gene>
    <name evidence="10" type="primary">mscL</name>
    <name evidence="11" type="ORF">UW78_C0006G0010</name>
</gene>
<dbReference type="InterPro" id="IPR001185">
    <property type="entry name" value="MS_channel"/>
</dbReference>
<keyword evidence="7 10" id="KW-0406">Ion transport</keyword>
<keyword evidence="4 10" id="KW-1003">Cell membrane</keyword>
<evidence type="ECO:0000256" key="7">
    <source>
        <dbReference type="ARBA" id="ARBA00023065"/>
    </source>
</evidence>
<dbReference type="HAMAP" id="MF_00115">
    <property type="entry name" value="MscL"/>
    <property type="match status" value="1"/>
</dbReference>
<keyword evidence="3 10" id="KW-0813">Transport</keyword>
<protein>
    <recommendedName>
        <fullName evidence="10">Large-conductance mechanosensitive channel</fullName>
    </recommendedName>
</protein>
<comment type="caution">
    <text evidence="11">The sequence shown here is derived from an EMBL/GenBank/DDBJ whole genome shotgun (WGS) entry which is preliminary data.</text>
</comment>
<proteinExistence type="inferred from homology"/>
<dbReference type="Gene3D" id="1.10.1200.120">
    <property type="entry name" value="Large-conductance mechanosensitive channel, MscL, domain 1"/>
    <property type="match status" value="1"/>
</dbReference>
<evidence type="ECO:0000256" key="3">
    <source>
        <dbReference type="ARBA" id="ARBA00022448"/>
    </source>
</evidence>
<keyword evidence="6 10" id="KW-1133">Transmembrane helix</keyword>
<evidence type="ECO:0000256" key="9">
    <source>
        <dbReference type="ARBA" id="ARBA00023303"/>
    </source>
</evidence>
<evidence type="ECO:0000256" key="1">
    <source>
        <dbReference type="ARBA" id="ARBA00004651"/>
    </source>
</evidence>
<evidence type="ECO:0000256" key="6">
    <source>
        <dbReference type="ARBA" id="ARBA00022989"/>
    </source>
</evidence>
<keyword evidence="9 10" id="KW-0407">Ion channel</keyword>
<accession>A0A0G1KDL8</accession>
<comment type="similarity">
    <text evidence="2 10">Belongs to the MscL family.</text>
</comment>
<dbReference type="GO" id="GO:0005886">
    <property type="term" value="C:plasma membrane"/>
    <property type="evidence" value="ECO:0007669"/>
    <property type="project" value="UniProtKB-SubCell"/>
</dbReference>
<keyword evidence="5 10" id="KW-0812">Transmembrane</keyword>
<evidence type="ECO:0000313" key="12">
    <source>
        <dbReference type="Proteomes" id="UP000034595"/>
    </source>
</evidence>
<dbReference type="NCBIfam" id="TIGR00220">
    <property type="entry name" value="mscL"/>
    <property type="match status" value="1"/>
</dbReference>
<dbReference type="AlphaFoldDB" id="A0A0G1KDL8"/>
<dbReference type="SUPFAM" id="SSF81330">
    <property type="entry name" value="Gated mechanosensitive channel"/>
    <property type="match status" value="1"/>
</dbReference>
<reference evidence="11 12" key="1">
    <citation type="journal article" date="2015" name="Nature">
        <title>rRNA introns, odd ribosomes, and small enigmatic genomes across a large radiation of phyla.</title>
        <authorList>
            <person name="Brown C.T."/>
            <person name="Hug L.A."/>
            <person name="Thomas B.C."/>
            <person name="Sharon I."/>
            <person name="Castelle C.J."/>
            <person name="Singh A."/>
            <person name="Wilkins M.J."/>
            <person name="Williams K.H."/>
            <person name="Banfield J.F."/>
        </authorList>
    </citation>
    <scope>NUCLEOTIDE SEQUENCE [LARGE SCALE GENOMIC DNA]</scope>
</reference>
<evidence type="ECO:0000256" key="5">
    <source>
        <dbReference type="ARBA" id="ARBA00022692"/>
    </source>
</evidence>
<sequence length="132" mass="14274">MKEFKQFLLRGNVVDLAVGVVVGAAFGSIVTALVTDFLTPFIAAIAKVPDFSGLSFTLNGSQFKYGHFINAIISFVFIAGAVFFFVVKPMNMLISKSRKGPPADPTTKKCKECLSEIPLEAKRCAYCTQIVG</sequence>
<keyword evidence="8 10" id="KW-0472">Membrane</keyword>
<comment type="subunit">
    <text evidence="10">Homopentamer.</text>
</comment>
<dbReference type="EMBL" id="LCJQ01000006">
    <property type="protein sequence ID" value="KKT81645.1"/>
    <property type="molecule type" value="Genomic_DNA"/>
</dbReference>
<evidence type="ECO:0000256" key="8">
    <source>
        <dbReference type="ARBA" id="ARBA00023136"/>
    </source>
</evidence>
<comment type="function">
    <text evidence="10">Channel that opens in response to stretch forces in the membrane lipid bilayer. May participate in the regulation of osmotic pressure changes within the cell.</text>
</comment>
<dbReference type="InterPro" id="IPR036019">
    <property type="entry name" value="MscL_channel"/>
</dbReference>
<dbReference type="InterPro" id="IPR037673">
    <property type="entry name" value="MSC/AndL"/>
</dbReference>
<evidence type="ECO:0000313" key="11">
    <source>
        <dbReference type="EMBL" id="KKT81645.1"/>
    </source>
</evidence>
<dbReference type="PROSITE" id="PS01327">
    <property type="entry name" value="MSCL"/>
    <property type="match status" value="1"/>
</dbReference>
<feature type="transmembrane region" description="Helical" evidence="10">
    <location>
        <begin position="12"/>
        <end position="45"/>
    </location>
</feature>
<evidence type="ECO:0000256" key="4">
    <source>
        <dbReference type="ARBA" id="ARBA00022475"/>
    </source>
</evidence>
<evidence type="ECO:0000256" key="10">
    <source>
        <dbReference type="HAMAP-Rule" id="MF_00115"/>
    </source>
</evidence>
<dbReference type="PRINTS" id="PR01264">
    <property type="entry name" value="MECHCHANNEL"/>
</dbReference>
<feature type="transmembrane region" description="Helical" evidence="10">
    <location>
        <begin position="65"/>
        <end position="87"/>
    </location>
</feature>
<dbReference type="Proteomes" id="UP000034595">
    <property type="component" value="Unassembled WGS sequence"/>
</dbReference>
<evidence type="ECO:0000256" key="2">
    <source>
        <dbReference type="ARBA" id="ARBA00007254"/>
    </source>
</evidence>
<dbReference type="PANTHER" id="PTHR30266:SF2">
    <property type="entry name" value="LARGE-CONDUCTANCE MECHANOSENSITIVE CHANNEL"/>
    <property type="match status" value="1"/>
</dbReference>
<dbReference type="Pfam" id="PF01741">
    <property type="entry name" value="MscL"/>
    <property type="match status" value="1"/>
</dbReference>
<dbReference type="InterPro" id="IPR019823">
    <property type="entry name" value="Mechanosensitive_channel_CS"/>
</dbReference>
<comment type="subcellular location">
    <subcellularLocation>
        <location evidence="1 10">Cell membrane</location>
        <topology evidence="1 10">Multi-pass membrane protein</topology>
    </subcellularLocation>
</comment>